<evidence type="ECO:0000313" key="4">
    <source>
        <dbReference type="Proteomes" id="UP001063166"/>
    </source>
</evidence>
<dbReference type="InterPro" id="IPR028245">
    <property type="entry name" value="PIL1/LSP1"/>
</dbReference>
<feature type="compositionally biased region" description="Low complexity" evidence="2">
    <location>
        <begin position="850"/>
        <end position="866"/>
    </location>
</feature>
<feature type="compositionally biased region" description="Polar residues" evidence="2">
    <location>
        <begin position="801"/>
        <end position="824"/>
    </location>
</feature>
<dbReference type="PANTHER" id="PTHR31962">
    <property type="entry name" value="SPHINGOLIPID LONG CHAIN BASE-RESPONSIVE PROTEIN PIL1"/>
    <property type="match status" value="1"/>
</dbReference>
<feature type="compositionally biased region" description="Low complexity" evidence="2">
    <location>
        <begin position="249"/>
        <end position="262"/>
    </location>
</feature>
<sequence length="956" mass="102378">MFRSAATKIAHNSTIPALGGNSDLRPLQDLILAEKQVLTSLQRLSGDFGKAAEALRVWGSGEGDDLGDILGASATLLTLWSSAVAEYATHHHSMRDYMKTIRTREERLDDLKRRRKAVSSKAEAAEKKLSKMGPEHKNLTIHTDALNALRAEIRTIDSDIMTEEAAIGDYKRSTTRAWMGLKFGGLLECAEKGTIAGEYGKLLLAEIPQDHTQPGMARSLYYGRAQTEQLLTEAHRCMNEVVMSTVPSNPTNTQNAVQQTQQGYPQHTPQSSFQGEPQPQPTFEAMGARPSNDWSPHNSIDMASAGGAPPNFLPAPEGLGTGQFLDQPGSPTAPPGSPTHQRHPSGADAPYNPEAAPPDRGPPRSVDDFGVNAGSRPIDPPVPGTGGRFATFPVKNRPSGLTGYTLTDAPRHESGSFSSSVAQTLSSSQSPPGTIPQPTFSGFNRPELYQAANAPSYAAPQHLPPGAAAPQAGLGMSLQHEESNVPSDDEGGLAYMTNGDEPHEHATSRHVRFGGVDNVNEELERRSRLSNDVPQDRQQQIPPAQHQRQPHPEQEQPPPPEGQPPQYEVLPPSVEPAQPSLEQPLRSMQPNEGSGTDSPTADTRFQSQRRIPPPSFDPEEDERALNAAAAREVSREMDALTFNPPRRPFADSQPPRDSFDRGRASSLSQSDYRGATQIDNSPLAPPSAPFSRQTPSPHPGGDSPTLPYPAYNAPSTTYTQPDTPAQYAQGPAQYQQEPLPPAPDNTNELLRTRPSALGPATPSKNFQDDHPRLPPLSTNIISSPYQSPYQTPPEYPRGLGMTNSPATRSATSLNSQGPPGTRTISAAAFKRSAQRIGSGDQRPSLADGQSPSPLSLKKRLPSSPYPQQREASPIRRGRSGSPAGPPAPAPSQALPPVPRASEEDYGYLGAYVRTGSPSHEAGALDQPNVASETGGGRVTGGYGGGKFATNLEGSLR</sequence>
<keyword evidence="4" id="KW-1185">Reference proteome</keyword>
<keyword evidence="1" id="KW-0175">Coiled coil</keyword>
<dbReference type="GO" id="GO:0008289">
    <property type="term" value="F:lipid binding"/>
    <property type="evidence" value="ECO:0007669"/>
    <property type="project" value="TreeGrafter"/>
</dbReference>
<dbReference type="OrthoDB" id="5599269at2759"/>
<evidence type="ECO:0000256" key="2">
    <source>
        <dbReference type="SAM" id="MobiDB-lite"/>
    </source>
</evidence>
<evidence type="ECO:0000256" key="1">
    <source>
        <dbReference type="SAM" id="Coils"/>
    </source>
</evidence>
<dbReference type="Gene3D" id="1.20.1270.60">
    <property type="entry name" value="Arfaptin homology (AH) domain/BAR domain"/>
    <property type="match status" value="1"/>
</dbReference>
<evidence type="ECO:0000313" key="3">
    <source>
        <dbReference type="EMBL" id="GLB40883.1"/>
    </source>
</evidence>
<feature type="compositionally biased region" description="Polar residues" evidence="2">
    <location>
        <begin position="263"/>
        <end position="277"/>
    </location>
</feature>
<proteinExistence type="predicted"/>
<feature type="compositionally biased region" description="Gly residues" evidence="2">
    <location>
        <begin position="933"/>
        <end position="946"/>
    </location>
</feature>
<feature type="compositionally biased region" description="Polar residues" evidence="2">
    <location>
        <begin position="713"/>
        <end position="723"/>
    </location>
</feature>
<dbReference type="GO" id="GO:0036286">
    <property type="term" value="C:eisosome filament"/>
    <property type="evidence" value="ECO:0007669"/>
    <property type="project" value="TreeGrafter"/>
</dbReference>
<dbReference type="GO" id="GO:0070941">
    <property type="term" value="P:eisosome assembly"/>
    <property type="evidence" value="ECO:0007669"/>
    <property type="project" value="TreeGrafter"/>
</dbReference>
<name>A0A9P3UPP6_LYOSH</name>
<dbReference type="GO" id="GO:0005886">
    <property type="term" value="C:plasma membrane"/>
    <property type="evidence" value="ECO:0007669"/>
    <property type="project" value="TreeGrafter"/>
</dbReference>
<feature type="compositionally biased region" description="Polar residues" evidence="2">
    <location>
        <begin position="586"/>
        <end position="609"/>
    </location>
</feature>
<organism evidence="3 4">
    <name type="scientific">Lyophyllum shimeji</name>
    <name type="common">Hon-shimeji</name>
    <name type="synonym">Tricholoma shimeji</name>
    <dbReference type="NCBI Taxonomy" id="47721"/>
    <lineage>
        <taxon>Eukaryota</taxon>
        <taxon>Fungi</taxon>
        <taxon>Dikarya</taxon>
        <taxon>Basidiomycota</taxon>
        <taxon>Agaricomycotina</taxon>
        <taxon>Agaricomycetes</taxon>
        <taxon>Agaricomycetidae</taxon>
        <taxon>Agaricales</taxon>
        <taxon>Tricholomatineae</taxon>
        <taxon>Lyophyllaceae</taxon>
        <taxon>Lyophyllum</taxon>
    </lineage>
</organism>
<feature type="compositionally biased region" description="Low complexity" evidence="2">
    <location>
        <begin position="416"/>
        <end position="430"/>
    </location>
</feature>
<feature type="compositionally biased region" description="Pro residues" evidence="2">
    <location>
        <begin position="883"/>
        <end position="898"/>
    </location>
</feature>
<comment type="caution">
    <text evidence="3">The sequence shown here is derived from an EMBL/GenBank/DDBJ whole genome shotgun (WGS) entry which is preliminary data.</text>
</comment>
<accession>A0A9P3UPP6</accession>
<dbReference type="Pfam" id="PF13805">
    <property type="entry name" value="Pil1"/>
    <property type="match status" value="1"/>
</dbReference>
<feature type="region of interest" description="Disordered" evidence="2">
    <location>
        <begin position="245"/>
        <end position="956"/>
    </location>
</feature>
<feature type="compositionally biased region" description="Low complexity" evidence="2">
    <location>
        <begin position="458"/>
        <end position="475"/>
    </location>
</feature>
<dbReference type="PANTHER" id="PTHR31962:SF6">
    <property type="entry name" value="EISOSOME COMPONENT PIL1-DOMAIN-CONTAINING PROTEIN"/>
    <property type="match status" value="1"/>
</dbReference>
<dbReference type="Proteomes" id="UP001063166">
    <property type="component" value="Unassembled WGS sequence"/>
</dbReference>
<reference evidence="3" key="1">
    <citation type="submission" date="2022-07" db="EMBL/GenBank/DDBJ databases">
        <title>The genome of Lyophyllum shimeji provides insight into the initial evolution of ectomycorrhizal fungal genome.</title>
        <authorList>
            <person name="Kobayashi Y."/>
            <person name="Shibata T."/>
            <person name="Hirakawa H."/>
            <person name="Shigenobu S."/>
            <person name="Nishiyama T."/>
            <person name="Yamada A."/>
            <person name="Hasebe M."/>
            <person name="Kawaguchi M."/>
        </authorList>
    </citation>
    <scope>NUCLEOTIDE SEQUENCE</scope>
    <source>
        <strain evidence="3">AT787</strain>
    </source>
</reference>
<dbReference type="AlphaFoldDB" id="A0A9P3UPP6"/>
<feature type="compositionally biased region" description="Low complexity" evidence="2">
    <location>
        <begin position="724"/>
        <end position="736"/>
    </location>
</feature>
<gene>
    <name evidence="3" type="ORF">LshimejAT787_0900980</name>
</gene>
<protein>
    <submittedName>
        <fullName evidence="3">Eisosome component PIL1</fullName>
    </submittedName>
</protein>
<dbReference type="EMBL" id="BRPK01000009">
    <property type="protein sequence ID" value="GLB40883.1"/>
    <property type="molecule type" value="Genomic_DNA"/>
</dbReference>
<feature type="compositionally biased region" description="Low complexity" evidence="2">
    <location>
        <begin position="536"/>
        <end position="547"/>
    </location>
</feature>
<feature type="coiled-coil region" evidence="1">
    <location>
        <begin position="94"/>
        <end position="128"/>
    </location>
</feature>
<dbReference type="GO" id="GO:0006897">
    <property type="term" value="P:endocytosis"/>
    <property type="evidence" value="ECO:0007669"/>
    <property type="project" value="TreeGrafter"/>
</dbReference>
<dbReference type="InterPro" id="IPR027267">
    <property type="entry name" value="AH/BAR_dom_sf"/>
</dbReference>